<sequence>MKRLLSVAALSVCLSLGVTSQVFAEATPVAQTKQQSGVVINLAGKQRMLTQKMSKEALFIAKGINADANKANLKKTVSLFDKTLTGLVSGDKDLNLPKTANKDILAQLEVVKNLWTPFKADIEKGDLKAINSGNIPLLKNMNKAVQMYAKASGSKLDPEMAKTINLAGKQRMLTQKMTKELLLIANGIDVDANKANIKKTTALFETTLNDLISGTKDAKIKGQLEVVKKLWADYAPIVKKADTSDASLAKAEKVNIPLLKEMNKAVKMYEASIK</sequence>
<feature type="domain" description="NarX-like N-terminal" evidence="5">
    <location>
        <begin position="160"/>
        <end position="248"/>
    </location>
</feature>
<evidence type="ECO:0000256" key="2">
    <source>
        <dbReference type="ARBA" id="ARBA00022692"/>
    </source>
</evidence>
<evidence type="ECO:0000256" key="1">
    <source>
        <dbReference type="ARBA" id="ARBA00004141"/>
    </source>
</evidence>
<evidence type="ECO:0000256" key="3">
    <source>
        <dbReference type="ARBA" id="ARBA00022989"/>
    </source>
</evidence>
<gene>
    <name evidence="6" type="ORF">MNB_SV-9-844</name>
</gene>
<keyword evidence="4" id="KW-0472">Membrane</keyword>
<name>A0A1W1BI49_9ZZZZ</name>
<proteinExistence type="predicted"/>
<dbReference type="GO" id="GO:0016020">
    <property type="term" value="C:membrane"/>
    <property type="evidence" value="ECO:0007669"/>
    <property type="project" value="UniProtKB-SubCell"/>
</dbReference>
<organism evidence="6">
    <name type="scientific">hydrothermal vent metagenome</name>
    <dbReference type="NCBI Taxonomy" id="652676"/>
    <lineage>
        <taxon>unclassified sequences</taxon>
        <taxon>metagenomes</taxon>
        <taxon>ecological metagenomes</taxon>
    </lineage>
</organism>
<evidence type="ECO:0000256" key="4">
    <source>
        <dbReference type="ARBA" id="ARBA00023136"/>
    </source>
</evidence>
<evidence type="ECO:0000259" key="5">
    <source>
        <dbReference type="Pfam" id="PF13675"/>
    </source>
</evidence>
<keyword evidence="2" id="KW-0812">Transmembrane</keyword>
<dbReference type="EMBL" id="FPHG01000018">
    <property type="protein sequence ID" value="SFV53131.1"/>
    <property type="molecule type" value="Genomic_DNA"/>
</dbReference>
<accession>A0A1W1BI49</accession>
<evidence type="ECO:0000313" key="6">
    <source>
        <dbReference type="EMBL" id="SFV53131.1"/>
    </source>
</evidence>
<dbReference type="AlphaFoldDB" id="A0A1W1BI49"/>
<protein>
    <submittedName>
        <fullName evidence="6">Nitric oxide-responding transcriptional regulator Dnr (Crp/Fnr family)</fullName>
    </submittedName>
</protein>
<comment type="subcellular location">
    <subcellularLocation>
        <location evidence="1">Membrane</location>
        <topology evidence="1">Multi-pass membrane protein</topology>
    </subcellularLocation>
</comment>
<reference evidence="6" key="1">
    <citation type="submission" date="2016-10" db="EMBL/GenBank/DDBJ databases">
        <authorList>
            <person name="de Groot N.N."/>
        </authorList>
    </citation>
    <scope>NUCLEOTIDE SEQUENCE</scope>
</reference>
<dbReference type="Pfam" id="PF13675">
    <property type="entry name" value="PilJ"/>
    <property type="match status" value="2"/>
</dbReference>
<dbReference type="InterPro" id="IPR029095">
    <property type="entry name" value="NarX-like_N"/>
</dbReference>
<keyword evidence="3" id="KW-1133">Transmembrane helix</keyword>
<feature type="domain" description="NarX-like N-terminal" evidence="5">
    <location>
        <begin position="33"/>
        <end position="123"/>
    </location>
</feature>